<comment type="caution">
    <text evidence="1">The sequence shown here is derived from an EMBL/GenBank/DDBJ whole genome shotgun (WGS) entry which is preliminary data.</text>
</comment>
<protein>
    <submittedName>
        <fullName evidence="1">6609_t:CDS:1</fullName>
    </submittedName>
</protein>
<accession>A0A9N9KIG3</accession>
<feature type="non-terminal residue" evidence="1">
    <location>
        <position position="1"/>
    </location>
</feature>
<organism evidence="1 2">
    <name type="scientific">Cetraspora pellucida</name>
    <dbReference type="NCBI Taxonomy" id="1433469"/>
    <lineage>
        <taxon>Eukaryota</taxon>
        <taxon>Fungi</taxon>
        <taxon>Fungi incertae sedis</taxon>
        <taxon>Mucoromycota</taxon>
        <taxon>Glomeromycotina</taxon>
        <taxon>Glomeromycetes</taxon>
        <taxon>Diversisporales</taxon>
        <taxon>Gigasporaceae</taxon>
        <taxon>Cetraspora</taxon>
    </lineage>
</organism>
<reference evidence="1" key="1">
    <citation type="submission" date="2021-06" db="EMBL/GenBank/DDBJ databases">
        <authorList>
            <person name="Kallberg Y."/>
            <person name="Tangrot J."/>
            <person name="Rosling A."/>
        </authorList>
    </citation>
    <scope>NUCLEOTIDE SEQUENCE</scope>
    <source>
        <strain evidence="1">FL966</strain>
    </source>
</reference>
<gene>
    <name evidence="1" type="ORF">CPELLU_LOCUS20781</name>
</gene>
<sequence>YSVYNNVKSIFLHESGFCQLLNHNEARQPKIELDREIIRIIEDRNH</sequence>
<evidence type="ECO:0000313" key="1">
    <source>
        <dbReference type="EMBL" id="CAG8831856.1"/>
    </source>
</evidence>
<dbReference type="AlphaFoldDB" id="A0A9N9KIG3"/>
<dbReference type="Proteomes" id="UP000789759">
    <property type="component" value="Unassembled WGS sequence"/>
</dbReference>
<keyword evidence="2" id="KW-1185">Reference proteome</keyword>
<name>A0A9N9KIG3_9GLOM</name>
<evidence type="ECO:0000313" key="2">
    <source>
        <dbReference type="Proteomes" id="UP000789759"/>
    </source>
</evidence>
<dbReference type="EMBL" id="CAJVQA010067070">
    <property type="protein sequence ID" value="CAG8831856.1"/>
    <property type="molecule type" value="Genomic_DNA"/>
</dbReference>
<proteinExistence type="predicted"/>